<evidence type="ECO:0000256" key="1">
    <source>
        <dbReference type="SAM" id="MobiDB-lite"/>
    </source>
</evidence>
<accession>A0A4U1EGM5</accession>
<proteinExistence type="predicted"/>
<protein>
    <submittedName>
        <fullName evidence="2">Uncharacterized protein</fullName>
    </submittedName>
</protein>
<reference evidence="3" key="1">
    <citation type="journal article" date="2019" name="IScience">
        <title>Narwhal Genome Reveals Long-Term Low Genetic Diversity despite Current Large Abundance Size.</title>
        <authorList>
            <person name="Westbury M.V."/>
            <person name="Petersen B."/>
            <person name="Garde E."/>
            <person name="Heide-Jorgensen M.P."/>
            <person name="Lorenzen E.D."/>
        </authorList>
    </citation>
    <scope>NUCLEOTIDE SEQUENCE [LARGE SCALE GENOMIC DNA]</scope>
</reference>
<dbReference type="EMBL" id="RWIC01001549">
    <property type="protein sequence ID" value="TKC35381.1"/>
    <property type="molecule type" value="Genomic_DNA"/>
</dbReference>
<dbReference type="Proteomes" id="UP000308365">
    <property type="component" value="Unassembled WGS sequence"/>
</dbReference>
<organism evidence="2 3">
    <name type="scientific">Monodon monoceros</name>
    <name type="common">Narwhal</name>
    <name type="synonym">Ceratodon monodon</name>
    <dbReference type="NCBI Taxonomy" id="40151"/>
    <lineage>
        <taxon>Eukaryota</taxon>
        <taxon>Metazoa</taxon>
        <taxon>Chordata</taxon>
        <taxon>Craniata</taxon>
        <taxon>Vertebrata</taxon>
        <taxon>Euteleostomi</taxon>
        <taxon>Mammalia</taxon>
        <taxon>Eutheria</taxon>
        <taxon>Laurasiatheria</taxon>
        <taxon>Artiodactyla</taxon>
        <taxon>Whippomorpha</taxon>
        <taxon>Cetacea</taxon>
        <taxon>Odontoceti</taxon>
        <taxon>Monodontidae</taxon>
        <taxon>Monodon</taxon>
    </lineage>
</organism>
<feature type="region of interest" description="Disordered" evidence="1">
    <location>
        <begin position="59"/>
        <end position="122"/>
    </location>
</feature>
<name>A0A4U1EGM5_MONMO</name>
<feature type="non-terminal residue" evidence="2">
    <location>
        <position position="1"/>
    </location>
</feature>
<evidence type="ECO:0000313" key="2">
    <source>
        <dbReference type="EMBL" id="TKC35381.1"/>
    </source>
</evidence>
<sequence>ALDVPPRREPPVRGAKAQEVASFPLTLRRRCCNTRLPDPMWGHRRAAPRQDQAQLPALRARGPRHASVGEGRGREREFSAPIPVRKHGKKEAVAQSGPGVRLGEQRGRESTSSRDSANPLKSAAGAEPQCLWIRRFLQASPALQDHKCYLAAPRTLHWKFENSRFTSAIQLSLLELTIPDCQGKRQLGNASTALGPLLWSHPTAQRGLVSGSNSGADWAAAESLKETAFGYSPSTLSLNFIFFEASAFQAAKVERVIAEGSAPHF</sequence>
<gene>
    <name evidence="2" type="ORF">EI555_016726</name>
</gene>
<feature type="compositionally biased region" description="Basic and acidic residues" evidence="1">
    <location>
        <begin position="103"/>
        <end position="112"/>
    </location>
</feature>
<feature type="non-terminal residue" evidence="2">
    <location>
        <position position="265"/>
    </location>
</feature>
<comment type="caution">
    <text evidence="2">The sequence shown here is derived from an EMBL/GenBank/DDBJ whole genome shotgun (WGS) entry which is preliminary data.</text>
</comment>
<dbReference type="AlphaFoldDB" id="A0A4U1EGM5"/>
<evidence type="ECO:0000313" key="3">
    <source>
        <dbReference type="Proteomes" id="UP000308365"/>
    </source>
</evidence>